<comment type="catalytic activity">
    <reaction evidence="1">
        <text>ATP + protein L-histidine = ADP + protein N-phospho-L-histidine.</text>
        <dbReference type="EC" id="2.7.13.3"/>
    </reaction>
</comment>
<evidence type="ECO:0000256" key="9">
    <source>
        <dbReference type="ARBA" id="ARBA00022679"/>
    </source>
</evidence>
<dbReference type="SMART" id="SM00911">
    <property type="entry name" value="HWE_HK"/>
    <property type="match status" value="1"/>
</dbReference>
<keyword evidence="10" id="KW-0677">Repeat</keyword>
<dbReference type="InterPro" id="IPR001610">
    <property type="entry name" value="PAC"/>
</dbReference>
<evidence type="ECO:0000256" key="7">
    <source>
        <dbReference type="ARBA" id="ARBA00022630"/>
    </source>
</evidence>
<dbReference type="PROSITE" id="PS50113">
    <property type="entry name" value="PAC"/>
    <property type="match status" value="1"/>
</dbReference>
<organism evidence="19 20">
    <name type="scientific">Aureimonas glaciei</name>
    <dbReference type="NCBI Taxonomy" id="1776957"/>
    <lineage>
        <taxon>Bacteria</taxon>
        <taxon>Pseudomonadati</taxon>
        <taxon>Pseudomonadota</taxon>
        <taxon>Alphaproteobacteria</taxon>
        <taxon>Hyphomicrobiales</taxon>
        <taxon>Aurantimonadaceae</taxon>
        <taxon>Aureimonas</taxon>
    </lineage>
</organism>
<proteinExistence type="predicted"/>
<dbReference type="RefSeq" id="WP_188855453.1">
    <property type="nucleotide sequence ID" value="NZ_BMJJ01000024.1"/>
</dbReference>
<keyword evidence="20" id="KW-1185">Reference proteome</keyword>
<dbReference type="InterPro" id="IPR036890">
    <property type="entry name" value="HATPase_C_sf"/>
</dbReference>
<accession>A0A917DJL2</accession>
<keyword evidence="14" id="KW-0157">Chromophore</keyword>
<keyword evidence="8" id="KW-0288">FMN</keyword>
<evidence type="ECO:0000256" key="4">
    <source>
        <dbReference type="ARBA" id="ARBA00022543"/>
    </source>
</evidence>
<keyword evidence="9" id="KW-0808">Transferase</keyword>
<keyword evidence="11" id="KW-0547">Nucleotide-binding</keyword>
<evidence type="ECO:0000256" key="16">
    <source>
        <dbReference type="ARBA" id="ARBA00023170"/>
    </source>
</evidence>
<sequence>MPMIISDPTLPDNPIVFCNNAFLEQTGYTREEVLGQNCRFLQGPATRQADIRRIGAAVDARKPIQIDILNYRKDGTTFWNALLMSPVFADGELSYFFASLLDVTERKRAEEHSFLLNRELDHRVKNTLATVQSIVVQTLKGSAVPSDVANAVAGRIQALARSHDVMTREAWASALLGDIVRNALEPIHKMVGDRIVVDGPDFRLRPRIATMLSLAIHELGENALRYGSLSNPSGTVIIHWAIVDERLRLVWSEKGGPEVRMPSSKGYGGRIVERALAAEFGGAASIDYAPEGVVFTLDAPSEGLGVERTEWIAP</sequence>
<evidence type="ECO:0000256" key="10">
    <source>
        <dbReference type="ARBA" id="ARBA00022737"/>
    </source>
</evidence>
<evidence type="ECO:0000256" key="14">
    <source>
        <dbReference type="ARBA" id="ARBA00022991"/>
    </source>
</evidence>
<dbReference type="Proteomes" id="UP000613160">
    <property type="component" value="Unassembled WGS sequence"/>
</dbReference>
<feature type="domain" description="PAC" evidence="18">
    <location>
        <begin position="62"/>
        <end position="115"/>
    </location>
</feature>
<name>A0A917DJL2_9HYPH</name>
<dbReference type="AlphaFoldDB" id="A0A917DJL2"/>
<evidence type="ECO:0000313" key="20">
    <source>
        <dbReference type="Proteomes" id="UP000613160"/>
    </source>
</evidence>
<keyword evidence="7" id="KW-0285">Flavoprotein</keyword>
<dbReference type="Gene3D" id="3.30.565.10">
    <property type="entry name" value="Histidine kinase-like ATPase, C-terminal domain"/>
    <property type="match status" value="1"/>
</dbReference>
<dbReference type="CDD" id="cd00130">
    <property type="entry name" value="PAS"/>
    <property type="match status" value="1"/>
</dbReference>
<evidence type="ECO:0000256" key="11">
    <source>
        <dbReference type="ARBA" id="ARBA00022741"/>
    </source>
</evidence>
<evidence type="ECO:0000256" key="3">
    <source>
        <dbReference type="ARBA" id="ARBA00021740"/>
    </source>
</evidence>
<dbReference type="Pfam" id="PF07536">
    <property type="entry name" value="HWE_HK"/>
    <property type="match status" value="1"/>
</dbReference>
<evidence type="ECO:0000259" key="17">
    <source>
        <dbReference type="PROSITE" id="PS50112"/>
    </source>
</evidence>
<evidence type="ECO:0000256" key="12">
    <source>
        <dbReference type="ARBA" id="ARBA00022777"/>
    </source>
</evidence>
<evidence type="ECO:0000256" key="13">
    <source>
        <dbReference type="ARBA" id="ARBA00022840"/>
    </source>
</evidence>
<evidence type="ECO:0000256" key="5">
    <source>
        <dbReference type="ARBA" id="ARBA00022553"/>
    </source>
</evidence>
<feature type="domain" description="PAS" evidence="17">
    <location>
        <begin position="1"/>
        <end position="37"/>
    </location>
</feature>
<dbReference type="GO" id="GO:0009881">
    <property type="term" value="F:photoreceptor activity"/>
    <property type="evidence" value="ECO:0007669"/>
    <property type="project" value="UniProtKB-KW"/>
</dbReference>
<dbReference type="EC" id="2.7.13.3" evidence="2"/>
<dbReference type="PANTHER" id="PTHR41523">
    <property type="entry name" value="TWO-COMPONENT SYSTEM SENSOR PROTEIN"/>
    <property type="match status" value="1"/>
</dbReference>
<dbReference type="InterPro" id="IPR000700">
    <property type="entry name" value="PAS-assoc_C"/>
</dbReference>
<keyword evidence="13" id="KW-0067">ATP-binding</keyword>
<keyword evidence="12" id="KW-0418">Kinase</keyword>
<dbReference type="GO" id="GO:0004673">
    <property type="term" value="F:protein histidine kinase activity"/>
    <property type="evidence" value="ECO:0007669"/>
    <property type="project" value="UniProtKB-EC"/>
</dbReference>
<evidence type="ECO:0000259" key="18">
    <source>
        <dbReference type="PROSITE" id="PS50113"/>
    </source>
</evidence>
<dbReference type="InterPro" id="IPR035965">
    <property type="entry name" value="PAS-like_dom_sf"/>
</dbReference>
<dbReference type="Pfam" id="PF13426">
    <property type="entry name" value="PAS_9"/>
    <property type="match status" value="1"/>
</dbReference>
<reference evidence="19" key="1">
    <citation type="journal article" date="2014" name="Int. J. Syst. Evol. Microbiol.">
        <title>Complete genome sequence of Corynebacterium casei LMG S-19264T (=DSM 44701T), isolated from a smear-ripened cheese.</title>
        <authorList>
            <consortium name="US DOE Joint Genome Institute (JGI-PGF)"/>
            <person name="Walter F."/>
            <person name="Albersmeier A."/>
            <person name="Kalinowski J."/>
            <person name="Ruckert C."/>
        </authorList>
    </citation>
    <scope>NUCLEOTIDE SEQUENCE</scope>
    <source>
        <strain evidence="19">CGMCC 1.15493</strain>
    </source>
</reference>
<keyword evidence="15" id="KW-0843">Virulence</keyword>
<evidence type="ECO:0000256" key="6">
    <source>
        <dbReference type="ARBA" id="ARBA00022606"/>
    </source>
</evidence>
<dbReference type="NCBIfam" id="TIGR00229">
    <property type="entry name" value="sensory_box"/>
    <property type="match status" value="1"/>
</dbReference>
<protein>
    <recommendedName>
        <fullName evidence="3">Blue-light-activated histidine kinase</fullName>
        <ecNumber evidence="2">2.7.13.3</ecNumber>
    </recommendedName>
</protein>
<dbReference type="InterPro" id="IPR011102">
    <property type="entry name" value="Sig_transdc_His_kinase_HWE"/>
</dbReference>
<dbReference type="PROSITE" id="PS50112">
    <property type="entry name" value="PAS"/>
    <property type="match status" value="1"/>
</dbReference>
<gene>
    <name evidence="19" type="ORF">GCM10011335_52970</name>
</gene>
<keyword evidence="16" id="KW-0675">Receptor</keyword>
<evidence type="ECO:0000256" key="8">
    <source>
        <dbReference type="ARBA" id="ARBA00022643"/>
    </source>
</evidence>
<evidence type="ECO:0000256" key="2">
    <source>
        <dbReference type="ARBA" id="ARBA00012438"/>
    </source>
</evidence>
<dbReference type="SUPFAM" id="SSF55874">
    <property type="entry name" value="ATPase domain of HSP90 chaperone/DNA topoisomerase II/histidine kinase"/>
    <property type="match status" value="1"/>
</dbReference>
<comment type="caution">
    <text evidence="19">The sequence shown here is derived from an EMBL/GenBank/DDBJ whole genome shotgun (WGS) entry which is preliminary data.</text>
</comment>
<evidence type="ECO:0000256" key="1">
    <source>
        <dbReference type="ARBA" id="ARBA00000085"/>
    </source>
</evidence>
<dbReference type="GO" id="GO:0005524">
    <property type="term" value="F:ATP binding"/>
    <property type="evidence" value="ECO:0007669"/>
    <property type="project" value="UniProtKB-KW"/>
</dbReference>
<evidence type="ECO:0000256" key="15">
    <source>
        <dbReference type="ARBA" id="ARBA00023026"/>
    </source>
</evidence>
<dbReference type="Gene3D" id="3.30.450.20">
    <property type="entry name" value="PAS domain"/>
    <property type="match status" value="1"/>
</dbReference>
<dbReference type="SUPFAM" id="SSF55785">
    <property type="entry name" value="PYP-like sensor domain (PAS domain)"/>
    <property type="match status" value="1"/>
</dbReference>
<dbReference type="PANTHER" id="PTHR41523:SF7">
    <property type="entry name" value="HISTIDINE KINASE"/>
    <property type="match status" value="1"/>
</dbReference>
<reference evidence="19" key="2">
    <citation type="submission" date="2020-09" db="EMBL/GenBank/DDBJ databases">
        <authorList>
            <person name="Sun Q."/>
            <person name="Zhou Y."/>
        </authorList>
    </citation>
    <scope>NUCLEOTIDE SEQUENCE</scope>
    <source>
        <strain evidence="19">CGMCC 1.15493</strain>
    </source>
</reference>
<evidence type="ECO:0000313" key="19">
    <source>
        <dbReference type="EMBL" id="GGD43752.1"/>
    </source>
</evidence>
<keyword evidence="5" id="KW-0597">Phosphoprotein</keyword>
<keyword evidence="6" id="KW-0716">Sensory transduction</keyword>
<keyword evidence="4" id="KW-0600">Photoreceptor protein</keyword>
<dbReference type="EMBL" id="BMJJ01000024">
    <property type="protein sequence ID" value="GGD43752.1"/>
    <property type="molecule type" value="Genomic_DNA"/>
</dbReference>
<dbReference type="SMART" id="SM00086">
    <property type="entry name" value="PAC"/>
    <property type="match status" value="1"/>
</dbReference>
<dbReference type="InterPro" id="IPR000014">
    <property type="entry name" value="PAS"/>
</dbReference>